<proteinExistence type="predicted"/>
<feature type="transmembrane region" description="Helical" evidence="1">
    <location>
        <begin position="6"/>
        <end position="33"/>
    </location>
</feature>
<dbReference type="EMBL" id="LRBV02000001">
    <property type="status" value="NOT_ANNOTATED_CDS"/>
    <property type="molecule type" value="Genomic_DNA"/>
</dbReference>
<organism evidence="2 3">
    <name type="scientific">Quercus lobata</name>
    <name type="common">Valley oak</name>
    <dbReference type="NCBI Taxonomy" id="97700"/>
    <lineage>
        <taxon>Eukaryota</taxon>
        <taxon>Viridiplantae</taxon>
        <taxon>Streptophyta</taxon>
        <taxon>Embryophyta</taxon>
        <taxon>Tracheophyta</taxon>
        <taxon>Spermatophyta</taxon>
        <taxon>Magnoliopsida</taxon>
        <taxon>eudicotyledons</taxon>
        <taxon>Gunneridae</taxon>
        <taxon>Pentapetalae</taxon>
        <taxon>rosids</taxon>
        <taxon>fabids</taxon>
        <taxon>Fagales</taxon>
        <taxon>Fagaceae</taxon>
        <taxon>Quercus</taxon>
    </lineage>
</organism>
<dbReference type="OrthoDB" id="1001765at2759"/>
<dbReference type="AlphaFoldDB" id="A0A7N2KPC2"/>
<keyword evidence="3" id="KW-1185">Reference proteome</keyword>
<dbReference type="EnsemblPlants" id="QL01p031984:mrna">
    <property type="protein sequence ID" value="QL01p031984:mrna"/>
    <property type="gene ID" value="QL01p031984"/>
</dbReference>
<name>A0A7N2KPC2_QUELO</name>
<dbReference type="RefSeq" id="XP_030925640.1">
    <property type="nucleotide sequence ID" value="XM_031069780.1"/>
</dbReference>
<evidence type="ECO:0000313" key="3">
    <source>
        <dbReference type="Proteomes" id="UP000594261"/>
    </source>
</evidence>
<keyword evidence="1" id="KW-1133">Transmembrane helix</keyword>
<dbReference type="FunCoup" id="A0A7N2KPC2">
    <property type="interactions" value="3"/>
</dbReference>
<keyword evidence="1" id="KW-0472">Membrane</keyword>
<dbReference type="PANTHER" id="PTHR31694">
    <property type="entry name" value="DESICCATION-LIKE PROTEIN"/>
    <property type="match status" value="1"/>
</dbReference>
<dbReference type="OMA" id="FARIMND"/>
<dbReference type="PANTHER" id="PTHR31694:SF12">
    <property type="entry name" value="DESICCATION-LIKE PROTEIN"/>
    <property type="match status" value="1"/>
</dbReference>
<evidence type="ECO:0000313" key="2">
    <source>
        <dbReference type="EnsemblPlants" id="QL01p031984:mrna"/>
    </source>
</evidence>
<evidence type="ECO:0008006" key="4">
    <source>
        <dbReference type="Google" id="ProtNLM"/>
    </source>
</evidence>
<dbReference type="GeneID" id="115952601"/>
<reference evidence="2 3" key="1">
    <citation type="journal article" date="2016" name="G3 (Bethesda)">
        <title>First Draft Assembly and Annotation of the Genome of a California Endemic Oak Quercus lobata Nee (Fagaceae).</title>
        <authorList>
            <person name="Sork V.L."/>
            <person name="Fitz-Gibbon S.T."/>
            <person name="Puiu D."/>
            <person name="Crepeau M."/>
            <person name="Gugger P.F."/>
            <person name="Sherman R."/>
            <person name="Stevens K."/>
            <person name="Langley C.H."/>
            <person name="Pellegrini M."/>
            <person name="Salzberg S.L."/>
        </authorList>
    </citation>
    <scope>NUCLEOTIDE SEQUENCE [LARGE SCALE GENOMIC DNA]</scope>
    <source>
        <strain evidence="2 3">cv. SW786</strain>
    </source>
</reference>
<dbReference type="Pfam" id="PF13668">
    <property type="entry name" value="Ferritin_2"/>
    <property type="match status" value="1"/>
</dbReference>
<dbReference type="Proteomes" id="UP000594261">
    <property type="component" value="Chromosome 1"/>
</dbReference>
<evidence type="ECO:0000256" key="1">
    <source>
        <dbReference type="SAM" id="Phobius"/>
    </source>
</evidence>
<dbReference type="InParanoid" id="A0A7N2KPC2"/>
<gene>
    <name evidence="2" type="primary">LOC115952601</name>
</gene>
<protein>
    <recommendedName>
        <fullName evidence="4">Desiccation-related protein PCC13-62</fullName>
    </recommendedName>
</protein>
<dbReference type="InterPro" id="IPR052965">
    <property type="entry name" value="Pigment-catalase-like"/>
</dbReference>
<keyword evidence="1" id="KW-0812">Transmembrane</keyword>
<dbReference type="Gramene" id="QL01p031984:mrna">
    <property type="protein sequence ID" value="QL01p031984:mrna"/>
    <property type="gene ID" value="QL01p031984"/>
</dbReference>
<dbReference type="KEGG" id="qlo:115952601"/>
<accession>A0A7N2KPC2</accession>
<reference evidence="2" key="2">
    <citation type="submission" date="2021-01" db="UniProtKB">
        <authorList>
            <consortium name="EnsemblPlants"/>
        </authorList>
    </citation>
    <scope>IDENTIFICATION</scope>
</reference>
<sequence>MALTTISTATITTLLTIISTATITTLLISLLFLPKFYSSELIIDNDHSSIAKVDVNLLEFPLNLEFFEAEFFLYGSLGHGLDKVAPNLTKGGPTPIGAKKAKLDHFTRDIIKQFAFQEVGHLRAIQKLVKGFPRPLLDLSKASFAKVVDSAFGRPLSPPFDPYASGLNFLLASYLIPYVGLTGYVGTIPKLQAPASRRLVAGLLGVESGQDAIIRAYLYEHAMEKVTPYGITVAEFTNRFSELRNKLGHAGYRDEGLVVPAAKGAEGKIKGNVLSGDENLVAFDRTAEEILRIVYGSGSEHKPGGFYPKGANGHIARSHLH</sequence>